<name>A0A512RP35_9BACT</name>
<dbReference type="SUPFAM" id="SSF52540">
    <property type="entry name" value="P-loop containing nucleoside triphosphate hydrolases"/>
    <property type="match status" value="1"/>
</dbReference>
<feature type="domain" description="Tyrosine-protein kinase G-rich" evidence="15">
    <location>
        <begin position="434"/>
        <end position="511"/>
    </location>
</feature>
<evidence type="ECO:0000256" key="1">
    <source>
        <dbReference type="ARBA" id="ARBA00004651"/>
    </source>
</evidence>
<dbReference type="NCBIfam" id="TIGR01007">
    <property type="entry name" value="eps_fam"/>
    <property type="match status" value="1"/>
</dbReference>
<sequence>MTEWTNPDMENTVNDQQQVINLVNRLKAHWYWFVLSGILGLAAAFVYLRYATPMYMINAKVLVSDEKKGAGLAGENPMLEGISGMLGAKSTVDNEVEILKTRTLMERVVEDLCAYITYFHKGNLRDAELYEAPFEVRLPRPRQDFSPATFSVQPIDEGRVEVSAEDFSRTVRYHEPFDLKGIGTASIARNTAVPYEKESYLFTVTAFDQQVANYLGRLNVKVTNKLVTVIDLGFQYPVKKKGEEILSTLISAYVSGNVQDKNTVADSTIAFIEDRLLLVGRELEAVEKRIQQFKQVNKLTDMSAQSQLLIENSSEHVNDLAKVETQLSIMDRIRTYLEDDKGLRILPSAELLNDVVFKGLLERYNVLLLQRDRALLGSTPNNPAVVNLSNQITSLRQDMLGNIGSTIHNLEITRNDLEGKIGQIESKIRTVPATERMYLGLARQQQIRQELYVFLLQKREETAIGKTSNLSNCKVIDFPKAAVKPVSPRRTLAMALGFMLGLVIPACAVYLNEIFNTRVRKKEDVSRETSLPVIAEISHNDQKGKDLVVEEGARSQISEEFRSLRTNLAFYLKSDNQKTILLSSSMGGEGKSFVAVNLAMVMALSGKKVVMMEMDLRKPNIMTKLDVKGKLGFSNYVISGDITPEDIIVPSGIHPDLYVISAGPIPPNPSEMIMSSRTSGLMQALHKQFDYIIIDAPPVGLVTDAQLLSEYADITLYLVRHAYTHKSQLRQLNALYKEGKMGRMALLMNDIKRKGGGYGYGYGYQGYYTDSRS</sequence>
<dbReference type="PANTHER" id="PTHR32309">
    <property type="entry name" value="TYROSINE-PROTEIN KINASE"/>
    <property type="match status" value="1"/>
</dbReference>
<keyword evidence="17" id="KW-1185">Reference proteome</keyword>
<dbReference type="Pfam" id="PF02706">
    <property type="entry name" value="Wzz"/>
    <property type="match status" value="1"/>
</dbReference>
<keyword evidence="7 16" id="KW-0418">Kinase</keyword>
<evidence type="ECO:0000256" key="12">
    <source>
        <dbReference type="ARBA" id="ARBA00053015"/>
    </source>
</evidence>
<evidence type="ECO:0000256" key="7">
    <source>
        <dbReference type="ARBA" id="ARBA00022777"/>
    </source>
</evidence>
<evidence type="ECO:0000256" key="5">
    <source>
        <dbReference type="ARBA" id="ARBA00022692"/>
    </source>
</evidence>
<evidence type="ECO:0000256" key="2">
    <source>
        <dbReference type="ARBA" id="ARBA00008883"/>
    </source>
</evidence>
<feature type="transmembrane region" description="Helical" evidence="13">
    <location>
        <begin position="492"/>
        <end position="511"/>
    </location>
</feature>
<evidence type="ECO:0000259" key="15">
    <source>
        <dbReference type="Pfam" id="PF13807"/>
    </source>
</evidence>
<evidence type="ECO:0000313" key="17">
    <source>
        <dbReference type="Proteomes" id="UP000321436"/>
    </source>
</evidence>
<keyword evidence="11" id="KW-0829">Tyrosine-protein kinase</keyword>
<dbReference type="InterPro" id="IPR027417">
    <property type="entry name" value="P-loop_NTPase"/>
</dbReference>
<dbReference type="InterPro" id="IPR003856">
    <property type="entry name" value="LPS_length_determ_N"/>
</dbReference>
<keyword evidence="5 13" id="KW-0812">Transmembrane</keyword>
<comment type="similarity">
    <text evidence="2">Belongs to the etk/wzc family.</text>
</comment>
<dbReference type="Pfam" id="PF13807">
    <property type="entry name" value="GNVR"/>
    <property type="match status" value="1"/>
</dbReference>
<evidence type="ECO:0000256" key="10">
    <source>
        <dbReference type="ARBA" id="ARBA00023136"/>
    </source>
</evidence>
<dbReference type="InterPro" id="IPR050445">
    <property type="entry name" value="Bact_polysacc_biosynth/exp"/>
</dbReference>
<proteinExistence type="inferred from homology"/>
<gene>
    <name evidence="16" type="ORF">CCY01nite_37070</name>
</gene>
<dbReference type="AlphaFoldDB" id="A0A512RP35"/>
<accession>A0A512RP35</accession>
<keyword evidence="4" id="KW-0808">Transferase</keyword>
<dbReference type="RefSeq" id="WP_146865011.1">
    <property type="nucleotide sequence ID" value="NZ_BKAU01000004.1"/>
</dbReference>
<dbReference type="FunFam" id="3.40.50.300:FF:000527">
    <property type="entry name" value="Tyrosine-protein kinase etk"/>
    <property type="match status" value="1"/>
</dbReference>
<dbReference type="InterPro" id="IPR033756">
    <property type="entry name" value="YlxH/NBP35"/>
</dbReference>
<dbReference type="GO" id="GO:0005524">
    <property type="term" value="F:ATP binding"/>
    <property type="evidence" value="ECO:0007669"/>
    <property type="project" value="UniProtKB-KW"/>
</dbReference>
<comment type="caution">
    <text evidence="16">The sequence shown here is derived from an EMBL/GenBank/DDBJ whole genome shotgun (WGS) entry which is preliminary data.</text>
</comment>
<dbReference type="InterPro" id="IPR005702">
    <property type="entry name" value="Wzc-like_C"/>
</dbReference>
<reference evidence="16 17" key="1">
    <citation type="submission" date="2019-07" db="EMBL/GenBank/DDBJ databases">
        <title>Whole genome shotgun sequence of Chitinophaga cymbidii NBRC 109752.</title>
        <authorList>
            <person name="Hosoyama A."/>
            <person name="Uohara A."/>
            <person name="Ohji S."/>
            <person name="Ichikawa N."/>
        </authorList>
    </citation>
    <scope>NUCLEOTIDE SEQUENCE [LARGE SCALE GENOMIC DNA]</scope>
    <source>
        <strain evidence="16 17">NBRC 109752</strain>
    </source>
</reference>
<keyword evidence="6" id="KW-0547">Nucleotide-binding</keyword>
<feature type="domain" description="Polysaccharide chain length determinant N-terminal" evidence="14">
    <location>
        <begin position="19"/>
        <end position="112"/>
    </location>
</feature>
<evidence type="ECO:0000259" key="14">
    <source>
        <dbReference type="Pfam" id="PF02706"/>
    </source>
</evidence>
<keyword evidence="9 13" id="KW-1133">Transmembrane helix</keyword>
<evidence type="ECO:0000256" key="13">
    <source>
        <dbReference type="SAM" id="Phobius"/>
    </source>
</evidence>
<keyword evidence="8" id="KW-0067">ATP-binding</keyword>
<keyword evidence="10 13" id="KW-0472">Membrane</keyword>
<dbReference type="GO" id="GO:0005886">
    <property type="term" value="C:plasma membrane"/>
    <property type="evidence" value="ECO:0007669"/>
    <property type="project" value="UniProtKB-SubCell"/>
</dbReference>
<organism evidence="16 17">
    <name type="scientific">Chitinophaga cymbidii</name>
    <dbReference type="NCBI Taxonomy" id="1096750"/>
    <lineage>
        <taxon>Bacteria</taxon>
        <taxon>Pseudomonadati</taxon>
        <taxon>Bacteroidota</taxon>
        <taxon>Chitinophagia</taxon>
        <taxon>Chitinophagales</taxon>
        <taxon>Chitinophagaceae</taxon>
        <taxon>Chitinophaga</taxon>
    </lineage>
</organism>
<dbReference type="GO" id="GO:0004713">
    <property type="term" value="F:protein tyrosine kinase activity"/>
    <property type="evidence" value="ECO:0007669"/>
    <property type="project" value="UniProtKB-KW"/>
</dbReference>
<dbReference type="Proteomes" id="UP000321436">
    <property type="component" value="Unassembled WGS sequence"/>
</dbReference>
<evidence type="ECO:0000256" key="9">
    <source>
        <dbReference type="ARBA" id="ARBA00022989"/>
    </source>
</evidence>
<evidence type="ECO:0000313" key="16">
    <source>
        <dbReference type="EMBL" id="GEP97447.1"/>
    </source>
</evidence>
<comment type="subcellular location">
    <subcellularLocation>
        <location evidence="1">Cell membrane</location>
        <topology evidence="1">Multi-pass membrane protein</topology>
    </subcellularLocation>
</comment>
<evidence type="ECO:0000256" key="11">
    <source>
        <dbReference type="ARBA" id="ARBA00023137"/>
    </source>
</evidence>
<evidence type="ECO:0000256" key="3">
    <source>
        <dbReference type="ARBA" id="ARBA00022475"/>
    </source>
</evidence>
<evidence type="ECO:0000256" key="4">
    <source>
        <dbReference type="ARBA" id="ARBA00022679"/>
    </source>
</evidence>
<dbReference type="GO" id="GO:0042802">
    <property type="term" value="F:identical protein binding"/>
    <property type="evidence" value="ECO:0007669"/>
    <property type="project" value="UniProtKB-ARBA"/>
</dbReference>
<evidence type="ECO:0000256" key="8">
    <source>
        <dbReference type="ARBA" id="ARBA00022840"/>
    </source>
</evidence>
<evidence type="ECO:0000256" key="6">
    <source>
        <dbReference type="ARBA" id="ARBA00022741"/>
    </source>
</evidence>
<comment type="catalytic activity">
    <reaction evidence="12">
        <text>L-tyrosyl-[protein] + ATP = O-phospho-L-tyrosyl-[protein] + ADP + H(+)</text>
        <dbReference type="Rhea" id="RHEA:10596"/>
        <dbReference type="Rhea" id="RHEA-COMP:10136"/>
        <dbReference type="Rhea" id="RHEA-COMP:20101"/>
        <dbReference type="ChEBI" id="CHEBI:15378"/>
        <dbReference type="ChEBI" id="CHEBI:30616"/>
        <dbReference type="ChEBI" id="CHEBI:46858"/>
        <dbReference type="ChEBI" id="CHEBI:61978"/>
        <dbReference type="ChEBI" id="CHEBI:456216"/>
    </reaction>
</comment>
<keyword evidence="3" id="KW-1003">Cell membrane</keyword>
<protein>
    <submittedName>
        <fullName evidence="16">Tyrosine protein kinase</fullName>
    </submittedName>
</protein>
<dbReference type="InterPro" id="IPR032807">
    <property type="entry name" value="GNVR"/>
</dbReference>
<feature type="transmembrane region" description="Helical" evidence="13">
    <location>
        <begin position="30"/>
        <end position="50"/>
    </location>
</feature>
<dbReference type="Gene3D" id="3.40.50.300">
    <property type="entry name" value="P-loop containing nucleotide triphosphate hydrolases"/>
    <property type="match status" value="1"/>
</dbReference>
<dbReference type="PANTHER" id="PTHR32309:SF13">
    <property type="entry name" value="FERRIC ENTEROBACTIN TRANSPORT PROTEIN FEPE"/>
    <property type="match status" value="1"/>
</dbReference>
<dbReference type="Pfam" id="PF10609">
    <property type="entry name" value="ParA"/>
    <property type="match status" value="1"/>
</dbReference>
<dbReference type="CDD" id="cd05387">
    <property type="entry name" value="BY-kinase"/>
    <property type="match status" value="1"/>
</dbReference>
<dbReference type="OrthoDB" id="9794577at2"/>
<dbReference type="EMBL" id="BKAU01000004">
    <property type="protein sequence ID" value="GEP97447.1"/>
    <property type="molecule type" value="Genomic_DNA"/>
</dbReference>